<dbReference type="Pfam" id="PF05679">
    <property type="entry name" value="CHGN"/>
    <property type="match status" value="1"/>
</dbReference>
<evidence type="ECO:0000256" key="5">
    <source>
        <dbReference type="ARBA" id="ARBA00022968"/>
    </source>
</evidence>
<keyword evidence="7 9" id="KW-0333">Golgi apparatus</keyword>
<reference evidence="10" key="1">
    <citation type="submission" date="2023-11" db="EMBL/GenBank/DDBJ databases">
        <title>Genome assemblies of two species of porcelain crab, Petrolisthes cinctipes and Petrolisthes manimaculis (Anomura: Porcellanidae).</title>
        <authorList>
            <person name="Angst P."/>
        </authorList>
    </citation>
    <scope>NUCLEOTIDE SEQUENCE</scope>
    <source>
        <strain evidence="10">PB745_02</strain>
        <tissue evidence="10">Gill</tissue>
    </source>
</reference>
<dbReference type="GO" id="GO:0047238">
    <property type="term" value="F:glucuronosyl-N-acetylgalactosaminyl-proteoglycan 4-beta-N-acetylgalactosaminyltransferase activity"/>
    <property type="evidence" value="ECO:0007669"/>
    <property type="project" value="TreeGrafter"/>
</dbReference>
<proteinExistence type="inferred from homology"/>
<dbReference type="PANTHER" id="PTHR12369">
    <property type="entry name" value="CHONDROITIN SYNTHASE"/>
    <property type="match status" value="1"/>
</dbReference>
<dbReference type="Gene3D" id="3.90.550.10">
    <property type="entry name" value="Spore Coat Polysaccharide Biosynthesis Protein SpsA, Chain A"/>
    <property type="match status" value="1"/>
</dbReference>
<dbReference type="CDD" id="cd00761">
    <property type="entry name" value="Glyco_tranf_GTA_type"/>
    <property type="match status" value="1"/>
</dbReference>
<dbReference type="PANTHER" id="PTHR12369:SF45">
    <property type="entry name" value="HEXOSYLTRANSFERASE"/>
    <property type="match status" value="1"/>
</dbReference>
<evidence type="ECO:0000256" key="8">
    <source>
        <dbReference type="ARBA" id="ARBA00023136"/>
    </source>
</evidence>
<evidence type="ECO:0000256" key="1">
    <source>
        <dbReference type="ARBA" id="ARBA00004447"/>
    </source>
</evidence>
<keyword evidence="8 9" id="KW-0472">Membrane</keyword>
<comment type="caution">
    <text evidence="10">The sequence shown here is derived from an EMBL/GenBank/DDBJ whole genome shotgun (WGS) entry which is preliminary data.</text>
</comment>
<feature type="transmembrane region" description="Helical" evidence="9">
    <location>
        <begin position="12"/>
        <end position="33"/>
    </location>
</feature>
<sequence>MPLYRRRSPNNSCIVTLSVLVFVTFFSGMVYMMSTRWRHYVLTPEHATWGDRASTAVTHTINDHIYFSSYDGQSVYTNRGMTGGSNKRAPHSLEYEMFRKVRLEAIMFLATKGGNFYTKDNCRHIRYRDVPGVGVEVDVVCRRPELTLAERVTVLYPLQASRVTLHTQVATTERINIIMPLKGRPEIFKLFLNNLQKVVASGNVKVGLTVVCFFDKYMEDNRLALVEAAKNMTDLQTDFIELPQESFSRSKALNVGVEQSEIEGEVVFLCDVDVLFTPDFLLRCLTMPVQNHQVFFPIVFSQYNPELVFSLFGKKVPPPLDTLFIDDHSGFWRLWGHGMVCLYKSDFLKISGLNSARNGWGGEDLKFLEKTSKMKYYKIIRSLDYGLFHIYHPKDCKDVGQGMMWSCKNLQAMSEASNVDFGLWFFRKGYNSSLWGILRTEEEWKKKVSDEWNRKVDVEWEKNAADEQEREVDGKLEEVQEEDIMSVQESDWLSILVMILSPISHTHPKQTQPLLSCSYY</sequence>
<comment type="similarity">
    <text evidence="2 9">Belongs to the chondroitin N-acetylgalactosaminyltransferase family.</text>
</comment>
<keyword evidence="6 9" id="KW-1133">Transmembrane helix</keyword>
<dbReference type="InterPro" id="IPR029044">
    <property type="entry name" value="Nucleotide-diphossugar_trans"/>
</dbReference>
<comment type="subcellular location">
    <subcellularLocation>
        <location evidence="1 9">Golgi apparatus</location>
        <location evidence="1 9">Golgi stack membrane</location>
        <topology evidence="1 9">Single-pass type II membrane protein</topology>
    </subcellularLocation>
</comment>
<evidence type="ECO:0000313" key="10">
    <source>
        <dbReference type="EMBL" id="KAK4298475.1"/>
    </source>
</evidence>
<dbReference type="Proteomes" id="UP001292094">
    <property type="component" value="Unassembled WGS sequence"/>
</dbReference>
<organism evidence="10 11">
    <name type="scientific">Petrolisthes manimaculis</name>
    <dbReference type="NCBI Taxonomy" id="1843537"/>
    <lineage>
        <taxon>Eukaryota</taxon>
        <taxon>Metazoa</taxon>
        <taxon>Ecdysozoa</taxon>
        <taxon>Arthropoda</taxon>
        <taxon>Crustacea</taxon>
        <taxon>Multicrustacea</taxon>
        <taxon>Malacostraca</taxon>
        <taxon>Eumalacostraca</taxon>
        <taxon>Eucarida</taxon>
        <taxon>Decapoda</taxon>
        <taxon>Pleocyemata</taxon>
        <taxon>Anomura</taxon>
        <taxon>Galatheoidea</taxon>
        <taxon>Porcellanidae</taxon>
        <taxon>Petrolisthes</taxon>
    </lineage>
</organism>
<protein>
    <recommendedName>
        <fullName evidence="9">Hexosyltransferase</fullName>
        <ecNumber evidence="9">2.4.1.-</ecNumber>
    </recommendedName>
</protein>
<evidence type="ECO:0000256" key="7">
    <source>
        <dbReference type="ARBA" id="ARBA00023034"/>
    </source>
</evidence>
<evidence type="ECO:0000256" key="2">
    <source>
        <dbReference type="ARBA" id="ARBA00009239"/>
    </source>
</evidence>
<evidence type="ECO:0000256" key="6">
    <source>
        <dbReference type="ARBA" id="ARBA00022989"/>
    </source>
</evidence>
<evidence type="ECO:0000256" key="9">
    <source>
        <dbReference type="RuleBase" id="RU364016"/>
    </source>
</evidence>
<keyword evidence="4 9" id="KW-0812">Transmembrane</keyword>
<dbReference type="InterPro" id="IPR008428">
    <property type="entry name" value="Chond_GalNAc"/>
</dbReference>
<name>A0AAE1TX93_9EUCA</name>
<gene>
    <name evidence="10" type="ORF">Pmani_029186</name>
</gene>
<dbReference type="AlphaFoldDB" id="A0AAE1TX93"/>
<evidence type="ECO:0000313" key="11">
    <source>
        <dbReference type="Proteomes" id="UP001292094"/>
    </source>
</evidence>
<accession>A0AAE1TX93</accession>
<keyword evidence="5 9" id="KW-0735">Signal-anchor</keyword>
<evidence type="ECO:0000256" key="3">
    <source>
        <dbReference type="ARBA" id="ARBA00022679"/>
    </source>
</evidence>
<keyword evidence="3 9" id="KW-0808">Transferase</keyword>
<dbReference type="InterPro" id="IPR051227">
    <property type="entry name" value="CS_glycosyltransferase"/>
</dbReference>
<dbReference type="EMBL" id="JAWZYT010003425">
    <property type="protein sequence ID" value="KAK4298475.1"/>
    <property type="molecule type" value="Genomic_DNA"/>
</dbReference>
<dbReference type="EC" id="2.4.1.-" evidence="9"/>
<dbReference type="GO" id="GO:0032580">
    <property type="term" value="C:Golgi cisterna membrane"/>
    <property type="evidence" value="ECO:0007669"/>
    <property type="project" value="UniProtKB-SubCell"/>
</dbReference>
<evidence type="ECO:0000256" key="4">
    <source>
        <dbReference type="ARBA" id="ARBA00022692"/>
    </source>
</evidence>
<dbReference type="SUPFAM" id="SSF53448">
    <property type="entry name" value="Nucleotide-diphospho-sugar transferases"/>
    <property type="match status" value="1"/>
</dbReference>
<keyword evidence="11" id="KW-1185">Reference proteome</keyword>